<keyword evidence="2" id="KW-1185">Reference proteome</keyword>
<dbReference type="InterPro" id="IPR023214">
    <property type="entry name" value="HAD_sf"/>
</dbReference>
<dbReference type="AlphaFoldDB" id="A0A917V4V9"/>
<dbReference type="InterPro" id="IPR023198">
    <property type="entry name" value="PGP-like_dom2"/>
</dbReference>
<gene>
    <name evidence="1" type="ORF">GCM10011591_06720</name>
</gene>
<dbReference type="SFLD" id="SFLDS00003">
    <property type="entry name" value="Haloacid_Dehalogenase"/>
    <property type="match status" value="1"/>
</dbReference>
<dbReference type="Gene3D" id="3.40.50.1000">
    <property type="entry name" value="HAD superfamily/HAD-like"/>
    <property type="match status" value="1"/>
</dbReference>
<dbReference type="SUPFAM" id="SSF56784">
    <property type="entry name" value="HAD-like"/>
    <property type="match status" value="1"/>
</dbReference>
<dbReference type="Gene3D" id="1.10.150.240">
    <property type="entry name" value="Putative phosphatase, domain 2"/>
    <property type="match status" value="1"/>
</dbReference>
<dbReference type="PRINTS" id="PR00413">
    <property type="entry name" value="HADHALOGNASE"/>
</dbReference>
<protein>
    <submittedName>
        <fullName evidence="1">Haloacid dehalogenase</fullName>
    </submittedName>
</protein>
<dbReference type="PANTHER" id="PTHR18901:SF38">
    <property type="entry name" value="PSEUDOURIDINE-5'-PHOSPHATASE"/>
    <property type="match status" value="1"/>
</dbReference>
<dbReference type="Proteomes" id="UP000612956">
    <property type="component" value="Unassembled WGS sequence"/>
</dbReference>
<dbReference type="InterPro" id="IPR036412">
    <property type="entry name" value="HAD-like_sf"/>
</dbReference>
<dbReference type="InterPro" id="IPR006439">
    <property type="entry name" value="HAD-SF_hydro_IA"/>
</dbReference>
<evidence type="ECO:0000313" key="1">
    <source>
        <dbReference type="EMBL" id="GGK37747.1"/>
    </source>
</evidence>
<dbReference type="CDD" id="cd07505">
    <property type="entry name" value="HAD_BPGM-like"/>
    <property type="match status" value="1"/>
</dbReference>
<dbReference type="NCBIfam" id="TIGR01549">
    <property type="entry name" value="HAD-SF-IA-v1"/>
    <property type="match status" value="1"/>
</dbReference>
<evidence type="ECO:0000313" key="2">
    <source>
        <dbReference type="Proteomes" id="UP000612956"/>
    </source>
</evidence>
<accession>A0A917V4V9</accession>
<dbReference type="NCBIfam" id="TIGR01509">
    <property type="entry name" value="HAD-SF-IA-v3"/>
    <property type="match status" value="1"/>
</dbReference>
<sequence length="223" mass="23602">MRARPAAVLWDMDGTLLDSEKLWDVGVRELALEHGVVLTDGLRHALIGASGPNALRILFDGIGVELTPEVLAHAGEFLENRITELMHGPIPWRPGAADALEMVRAEGLRCALVTNTKRSLAEYGLDTLGRHFFDASVCGDEVPHGKPDPAVYLRAAELLGVKPAECVAIEDSPTGAIAAQEAGCGLIVVPCEIAVDAVAGRVFRESLVGLDIDALSDALAARV</sequence>
<comment type="caution">
    <text evidence="1">The sequence shown here is derived from an EMBL/GenBank/DDBJ whole genome shotgun (WGS) entry which is preliminary data.</text>
</comment>
<name>A0A917V4V9_9NOCA</name>
<dbReference type="SFLD" id="SFLDG01129">
    <property type="entry name" value="C1.5:_HAD__Beta-PGM__Phosphata"/>
    <property type="match status" value="1"/>
</dbReference>
<organism evidence="1 2">
    <name type="scientific">Nocardia camponoti</name>
    <dbReference type="NCBI Taxonomy" id="1616106"/>
    <lineage>
        <taxon>Bacteria</taxon>
        <taxon>Bacillati</taxon>
        <taxon>Actinomycetota</taxon>
        <taxon>Actinomycetes</taxon>
        <taxon>Mycobacteriales</taxon>
        <taxon>Nocardiaceae</taxon>
        <taxon>Nocardia</taxon>
    </lineage>
</organism>
<dbReference type="EMBL" id="BMMW01000001">
    <property type="protein sequence ID" value="GGK37747.1"/>
    <property type="molecule type" value="Genomic_DNA"/>
</dbReference>
<proteinExistence type="predicted"/>
<dbReference type="PANTHER" id="PTHR18901">
    <property type="entry name" value="2-DEOXYGLUCOSE-6-PHOSPHATE PHOSPHATASE 2"/>
    <property type="match status" value="1"/>
</dbReference>
<reference evidence="1" key="2">
    <citation type="submission" date="2020-09" db="EMBL/GenBank/DDBJ databases">
        <authorList>
            <person name="Sun Q."/>
            <person name="Zhou Y."/>
        </authorList>
    </citation>
    <scope>NUCLEOTIDE SEQUENCE</scope>
    <source>
        <strain evidence="1">CGMCC 4.7278</strain>
    </source>
</reference>
<reference evidence="1" key="1">
    <citation type="journal article" date="2014" name="Int. J. Syst. Evol. Microbiol.">
        <title>Complete genome sequence of Corynebacterium casei LMG S-19264T (=DSM 44701T), isolated from a smear-ripened cheese.</title>
        <authorList>
            <consortium name="US DOE Joint Genome Institute (JGI-PGF)"/>
            <person name="Walter F."/>
            <person name="Albersmeier A."/>
            <person name="Kalinowski J."/>
            <person name="Ruckert C."/>
        </authorList>
    </citation>
    <scope>NUCLEOTIDE SEQUENCE</scope>
    <source>
        <strain evidence="1">CGMCC 4.7278</strain>
    </source>
</reference>
<dbReference type="Pfam" id="PF00702">
    <property type="entry name" value="Hydrolase"/>
    <property type="match status" value="1"/>
</dbReference>
<dbReference type="RefSeq" id="WP_188827202.1">
    <property type="nucleotide sequence ID" value="NZ_BMMW01000001.1"/>
</dbReference>